<gene>
    <name evidence="1" type="ORF">GCM10011369_27450</name>
</gene>
<dbReference type="PANTHER" id="PTHR42815">
    <property type="entry name" value="FAD-BINDING, PUTATIVE (AFU_ORTHOLOGUE AFUA_6G07600)-RELATED"/>
    <property type="match status" value="1"/>
</dbReference>
<keyword evidence="2" id="KW-1185">Reference proteome</keyword>
<accession>A0A8J2U7C5</accession>
<sequence length="310" mass="34483">MSQQAFQFHPSEVAIQQRLGVAERVARSTKGFIRPYLPDQHREFYAQLRFIILAAVDAHGFPWPIPMFGRRGFVSSPEPLELMIAGNFALPQLLGPKLEPGSKVGLIGIDFVTRRRNRINGYVLASDDTGISVHVDQSFGNCPKYIQQRNVSDDRRIEQPQGQLHLKSAIDNVSKALIERADTFFIGSRTACFNDNWHTGVDASHRGGEAGFVSVAGNRLVFPDYSGNRFFNTLGNIEDDGRVGLIFIDFNSGDACLVVGKASINWQQDDIDAFNADNSGPKAERLIDVTISKLTYLRRLMPTASCNHDK</sequence>
<organism evidence="1 2">
    <name type="scientific">Neiella marina</name>
    <dbReference type="NCBI Taxonomy" id="508461"/>
    <lineage>
        <taxon>Bacteria</taxon>
        <taxon>Pseudomonadati</taxon>
        <taxon>Pseudomonadota</taxon>
        <taxon>Gammaproteobacteria</taxon>
        <taxon>Alteromonadales</taxon>
        <taxon>Echinimonadaceae</taxon>
        <taxon>Neiella</taxon>
    </lineage>
</organism>
<dbReference type="Proteomes" id="UP000619743">
    <property type="component" value="Unassembled WGS sequence"/>
</dbReference>
<dbReference type="AlphaFoldDB" id="A0A8J2U7C5"/>
<evidence type="ECO:0008006" key="3">
    <source>
        <dbReference type="Google" id="ProtNLM"/>
    </source>
</evidence>
<protein>
    <recommendedName>
        <fullName evidence="3">Pyridoxamine 5'-phosphate oxidase putative domain-containing protein</fullName>
    </recommendedName>
</protein>
<proteinExistence type="predicted"/>
<reference evidence="2" key="1">
    <citation type="journal article" date="2019" name="Int. J. Syst. Evol. Microbiol.">
        <title>The Global Catalogue of Microorganisms (GCM) 10K type strain sequencing project: providing services to taxonomists for standard genome sequencing and annotation.</title>
        <authorList>
            <consortium name="The Broad Institute Genomics Platform"/>
            <consortium name="The Broad Institute Genome Sequencing Center for Infectious Disease"/>
            <person name="Wu L."/>
            <person name="Ma J."/>
        </authorList>
    </citation>
    <scope>NUCLEOTIDE SEQUENCE [LARGE SCALE GENOMIC DNA]</scope>
    <source>
        <strain evidence="2">CGMCC 1.10130</strain>
    </source>
</reference>
<dbReference type="Gene3D" id="2.30.110.10">
    <property type="entry name" value="Electron Transport, Fmn-binding Protein, Chain A"/>
    <property type="match status" value="1"/>
</dbReference>
<dbReference type="PANTHER" id="PTHR42815:SF2">
    <property type="entry name" value="FAD-BINDING, PUTATIVE (AFU_ORTHOLOGUE AFUA_6G07600)-RELATED"/>
    <property type="match status" value="1"/>
</dbReference>
<name>A0A8J2U7C5_9GAMM</name>
<comment type="caution">
    <text evidence="1">The sequence shown here is derived from an EMBL/GenBank/DDBJ whole genome shotgun (WGS) entry which is preliminary data.</text>
</comment>
<dbReference type="EMBL" id="BMDX01000015">
    <property type="protein sequence ID" value="GGA83951.1"/>
    <property type="molecule type" value="Genomic_DNA"/>
</dbReference>
<dbReference type="SUPFAM" id="SSF50475">
    <property type="entry name" value="FMN-binding split barrel"/>
    <property type="match status" value="2"/>
</dbReference>
<dbReference type="OrthoDB" id="9796486at2"/>
<evidence type="ECO:0000313" key="1">
    <source>
        <dbReference type="EMBL" id="GGA83951.1"/>
    </source>
</evidence>
<dbReference type="InterPro" id="IPR012349">
    <property type="entry name" value="Split_barrel_FMN-bd"/>
</dbReference>
<dbReference type="RefSeq" id="WP_087506599.1">
    <property type="nucleotide sequence ID" value="NZ_BMDX01000015.1"/>
</dbReference>
<evidence type="ECO:0000313" key="2">
    <source>
        <dbReference type="Proteomes" id="UP000619743"/>
    </source>
</evidence>